<organism evidence="12 13">
    <name type="scientific">Heracleum sosnowskyi</name>
    <dbReference type="NCBI Taxonomy" id="360622"/>
    <lineage>
        <taxon>Eukaryota</taxon>
        <taxon>Viridiplantae</taxon>
        <taxon>Streptophyta</taxon>
        <taxon>Embryophyta</taxon>
        <taxon>Tracheophyta</taxon>
        <taxon>Spermatophyta</taxon>
        <taxon>Magnoliopsida</taxon>
        <taxon>eudicotyledons</taxon>
        <taxon>Gunneridae</taxon>
        <taxon>Pentapetalae</taxon>
        <taxon>asterids</taxon>
        <taxon>campanulids</taxon>
        <taxon>Apiales</taxon>
        <taxon>Apiaceae</taxon>
        <taxon>Apioideae</taxon>
        <taxon>apioid superclade</taxon>
        <taxon>Tordylieae</taxon>
        <taxon>Tordyliinae</taxon>
        <taxon>Heracleum</taxon>
    </lineage>
</organism>
<dbReference type="Gene3D" id="3.30.160.60">
    <property type="entry name" value="Classic Zinc Finger"/>
    <property type="match status" value="1"/>
</dbReference>
<dbReference type="EMBL" id="JAUIZM010000002">
    <property type="protein sequence ID" value="KAK1398540.1"/>
    <property type="molecule type" value="Genomic_DNA"/>
</dbReference>
<evidence type="ECO:0000256" key="1">
    <source>
        <dbReference type="ARBA" id="ARBA00004123"/>
    </source>
</evidence>
<keyword evidence="13" id="KW-1185">Reference proteome</keyword>
<sequence>MMMKKFHNTDDVERFAMANCAMILDRAESRLSEQGRGGQMFECKTCQRSFSSFQALGGHTASHKRPKLVIGGETEPERQLPKPHKCTVCFGEFWTGQALGGHMRKHRSPKIHEFLGTSESNNNNSSSITSTSDDYSGDLKLGSNGNCYGKRVLGLDLNLSPEQNEFKIFGF</sequence>
<dbReference type="PROSITE" id="PS50157">
    <property type="entry name" value="ZINC_FINGER_C2H2_2"/>
    <property type="match status" value="1"/>
</dbReference>
<dbReference type="InterPro" id="IPR013087">
    <property type="entry name" value="Znf_C2H2_type"/>
</dbReference>
<dbReference type="GO" id="GO:0008270">
    <property type="term" value="F:zinc ion binding"/>
    <property type="evidence" value="ECO:0007669"/>
    <property type="project" value="UniProtKB-KW"/>
</dbReference>
<feature type="domain" description="C2H2-type" evidence="11">
    <location>
        <begin position="41"/>
        <end position="68"/>
    </location>
</feature>
<gene>
    <name evidence="12" type="ORF">POM88_008403</name>
</gene>
<dbReference type="Proteomes" id="UP001237642">
    <property type="component" value="Unassembled WGS sequence"/>
</dbReference>
<evidence type="ECO:0000256" key="8">
    <source>
        <dbReference type="ARBA" id="ARBA00023242"/>
    </source>
</evidence>
<keyword evidence="2" id="KW-0479">Metal-binding</keyword>
<keyword evidence="5" id="KW-0862">Zinc</keyword>
<keyword evidence="4 9" id="KW-0863">Zinc-finger</keyword>
<evidence type="ECO:0000256" key="4">
    <source>
        <dbReference type="ARBA" id="ARBA00022771"/>
    </source>
</evidence>
<dbReference type="AlphaFoldDB" id="A0AAD8J640"/>
<evidence type="ECO:0000256" key="7">
    <source>
        <dbReference type="ARBA" id="ARBA00023163"/>
    </source>
</evidence>
<keyword evidence="8" id="KW-0539">Nucleus</keyword>
<accession>A0AAD8J640</accession>
<comment type="subcellular location">
    <subcellularLocation>
        <location evidence="1">Nucleus</location>
    </subcellularLocation>
</comment>
<dbReference type="PROSITE" id="PS00028">
    <property type="entry name" value="ZINC_FINGER_C2H2_1"/>
    <property type="match status" value="2"/>
</dbReference>
<evidence type="ECO:0000256" key="6">
    <source>
        <dbReference type="ARBA" id="ARBA00023015"/>
    </source>
</evidence>
<dbReference type="SUPFAM" id="SSF57667">
    <property type="entry name" value="beta-beta-alpha zinc fingers"/>
    <property type="match status" value="2"/>
</dbReference>
<dbReference type="GO" id="GO:0005634">
    <property type="term" value="C:nucleus"/>
    <property type="evidence" value="ECO:0007669"/>
    <property type="project" value="UniProtKB-SubCell"/>
</dbReference>
<keyword evidence="3" id="KW-0677">Repeat</keyword>
<evidence type="ECO:0000256" key="5">
    <source>
        <dbReference type="ARBA" id="ARBA00022833"/>
    </source>
</evidence>
<evidence type="ECO:0000313" key="12">
    <source>
        <dbReference type="EMBL" id="KAK1398540.1"/>
    </source>
</evidence>
<comment type="caution">
    <text evidence="12">The sequence shown here is derived from an EMBL/GenBank/DDBJ whole genome shotgun (WGS) entry which is preliminary data.</text>
</comment>
<dbReference type="GO" id="GO:0006950">
    <property type="term" value="P:response to stress"/>
    <property type="evidence" value="ECO:0007669"/>
    <property type="project" value="TreeGrafter"/>
</dbReference>
<evidence type="ECO:0000256" key="10">
    <source>
        <dbReference type="SAM" id="MobiDB-lite"/>
    </source>
</evidence>
<dbReference type="Pfam" id="PF13912">
    <property type="entry name" value="zf-C2H2_6"/>
    <property type="match status" value="2"/>
</dbReference>
<evidence type="ECO:0000259" key="11">
    <source>
        <dbReference type="PROSITE" id="PS50157"/>
    </source>
</evidence>
<proteinExistence type="predicted"/>
<name>A0AAD8J640_9APIA</name>
<reference evidence="12" key="1">
    <citation type="submission" date="2023-02" db="EMBL/GenBank/DDBJ databases">
        <title>Genome of toxic invasive species Heracleum sosnowskyi carries increased number of genes despite the absence of recent whole-genome duplications.</title>
        <authorList>
            <person name="Schelkunov M."/>
            <person name="Shtratnikova V."/>
            <person name="Makarenko M."/>
            <person name="Klepikova A."/>
            <person name="Omelchenko D."/>
            <person name="Novikova G."/>
            <person name="Obukhova E."/>
            <person name="Bogdanov V."/>
            <person name="Penin A."/>
            <person name="Logacheva M."/>
        </authorList>
    </citation>
    <scope>NUCLEOTIDE SEQUENCE</scope>
    <source>
        <strain evidence="12">Hsosn_3</strain>
        <tissue evidence="12">Leaf</tissue>
    </source>
</reference>
<evidence type="ECO:0000256" key="2">
    <source>
        <dbReference type="ARBA" id="ARBA00022723"/>
    </source>
</evidence>
<keyword evidence="6" id="KW-0805">Transcription regulation</keyword>
<feature type="compositionally biased region" description="Low complexity" evidence="10">
    <location>
        <begin position="117"/>
        <end position="132"/>
    </location>
</feature>
<evidence type="ECO:0000256" key="3">
    <source>
        <dbReference type="ARBA" id="ARBA00022737"/>
    </source>
</evidence>
<evidence type="ECO:0000256" key="9">
    <source>
        <dbReference type="PROSITE-ProRule" id="PRU00042"/>
    </source>
</evidence>
<feature type="region of interest" description="Disordered" evidence="10">
    <location>
        <begin position="114"/>
        <end position="135"/>
    </location>
</feature>
<reference evidence="12" key="2">
    <citation type="submission" date="2023-05" db="EMBL/GenBank/DDBJ databases">
        <authorList>
            <person name="Schelkunov M.I."/>
        </authorList>
    </citation>
    <scope>NUCLEOTIDE SEQUENCE</scope>
    <source>
        <strain evidence="12">Hsosn_3</strain>
        <tissue evidence="12">Leaf</tissue>
    </source>
</reference>
<dbReference type="InterPro" id="IPR036236">
    <property type="entry name" value="Znf_C2H2_sf"/>
</dbReference>
<dbReference type="SMART" id="SM00355">
    <property type="entry name" value="ZnF_C2H2"/>
    <property type="match status" value="2"/>
</dbReference>
<protein>
    <submittedName>
        <fullName evidence="12">Zinc finger protein ZAT11</fullName>
    </submittedName>
</protein>
<keyword evidence="7" id="KW-0804">Transcription</keyword>
<dbReference type="PANTHER" id="PTHR26374">
    <property type="entry name" value="ZINC FINGER PROTEIN ZAT5"/>
    <property type="match status" value="1"/>
</dbReference>
<evidence type="ECO:0000313" key="13">
    <source>
        <dbReference type="Proteomes" id="UP001237642"/>
    </source>
</evidence>
<dbReference type="GO" id="GO:0010200">
    <property type="term" value="P:response to chitin"/>
    <property type="evidence" value="ECO:0007669"/>
    <property type="project" value="TreeGrafter"/>
</dbReference>
<dbReference type="PANTHER" id="PTHR26374:SF379">
    <property type="entry name" value="ZINC FINGER PROTEIN ZAT12"/>
    <property type="match status" value="1"/>
</dbReference>